<dbReference type="Pfam" id="PF20516">
    <property type="entry name" value="PDDEXK_12"/>
    <property type="match status" value="1"/>
</dbReference>
<accession>A0A5C6G5Q4</accession>
<proteinExistence type="predicted"/>
<feature type="region of interest" description="Disordered" evidence="1">
    <location>
        <begin position="744"/>
        <end position="807"/>
    </location>
</feature>
<feature type="compositionally biased region" description="Basic and acidic residues" evidence="1">
    <location>
        <begin position="50"/>
        <end position="70"/>
    </location>
</feature>
<evidence type="ECO:0000313" key="4">
    <source>
        <dbReference type="Proteomes" id="UP000317257"/>
    </source>
</evidence>
<dbReference type="InterPro" id="IPR046797">
    <property type="entry name" value="PDDEXK_12"/>
</dbReference>
<comment type="caution">
    <text evidence="3">The sequence shown here is derived from an EMBL/GenBank/DDBJ whole genome shotgun (WGS) entry which is preliminary data.</text>
</comment>
<name>A0A5C6G5Q4_METRR</name>
<feature type="region of interest" description="Disordered" evidence="1">
    <location>
        <begin position="23"/>
        <end position="115"/>
    </location>
</feature>
<dbReference type="AlphaFoldDB" id="A0A5C6G5Q4"/>
<dbReference type="EMBL" id="SBHS01000025">
    <property type="protein sequence ID" value="TWU72649.1"/>
    <property type="molecule type" value="Genomic_DNA"/>
</dbReference>
<gene>
    <name evidence="3" type="ORF">ED733_001632</name>
</gene>
<protein>
    <recommendedName>
        <fullName evidence="2">PD-(D/E)XK nuclease-like domain-containing protein</fullName>
    </recommendedName>
</protein>
<sequence length="807" mass="90354">MTLCSADSIGLWLSQIPQTALTDDPKLISRQRTNNRKRRAPMTPPPTNGEEDKTPKRRQRNAESLDDRTPRQANRGSQPLLRQELTRISDAASQLSASQSSATHSSASGRSSPRKRLASTALFDDGVQIGILDRSTPRTVTSFMARFTTIGDGIRVIPPAFKDRLKAQNRISSHDTFRFSTSDPPAATRFEFYDELASVAAWAARCERKNSDEATWNSLVHSLMMRLAIHGSSHLVVPDVEVDFEQCTSSDIIKNYLPTAEPGKRVDFVFCLNLGSSDRSKLNRLRRRLPLNTVNHTDNPSLVLDPICVSIETKRAASSTDEARKQLAVWQASQWKQLTMLLYCVDEKRAKEDVASRLAELPFLPGVIINGHEWSLYTTTREGETTTIWAETPFGSTRDLLGVIKEPRWGEDLARKPSQDKPTLSYASSIHPRSFDMADKTTFCKCHEMQPHNRSQLPLTPPATVEKLPRASDASDFSGLIRLLHHYQHRAKFVDLAPWIEINVNWEQYDLLRETIERLFQRFDFNPNDKTLILRMPSLVHDFFSSLLAQELQDELNSIASRGGNTGTFAADITSGGSSRILLSEGELGSSHVMRRQPDAQFQHPQAAYPGVVLEVSYTQNNKNVSKIAQDYILYSNGDIKAVIGVNINKGQDANLSLWSPKYTWSTEDEVEVLEAEERISNVPFRLSNGSATNETMCLELHLSDFATNALCSRQEAVLVCITFKRLFDLLLRAERLEQARESAAAGGVKSRRVTKKRRAPSSSAEELQSEDEARYASLEEAAAERTSRDDEGFETATKPKGEAIVS</sequence>
<feature type="compositionally biased region" description="Low complexity" evidence="1">
    <location>
        <begin position="89"/>
        <end position="111"/>
    </location>
</feature>
<feature type="domain" description="PD-(D/E)XK nuclease-like" evidence="2">
    <location>
        <begin position="168"/>
        <end position="405"/>
    </location>
</feature>
<reference evidence="4" key="1">
    <citation type="submission" date="2018-12" db="EMBL/GenBank/DDBJ databases">
        <title>The complete genome of Metarhizium rileyi, a key fungal pathogen of Lepidoptera.</title>
        <authorList>
            <person name="Binneck E."/>
            <person name="Lastra C.C.L."/>
            <person name="Sosa-Gomez D.R."/>
        </authorList>
    </citation>
    <scope>NUCLEOTIDE SEQUENCE [LARGE SCALE GENOMIC DNA]</scope>
    <source>
        <strain evidence="4">Cep018-CH2</strain>
    </source>
</reference>
<evidence type="ECO:0000256" key="1">
    <source>
        <dbReference type="SAM" id="MobiDB-lite"/>
    </source>
</evidence>
<feature type="compositionally biased region" description="Basic residues" evidence="1">
    <location>
        <begin position="750"/>
        <end position="760"/>
    </location>
</feature>
<organism evidence="3 4">
    <name type="scientific">Metarhizium rileyi (strain RCEF 4871)</name>
    <name type="common">Nomuraea rileyi</name>
    <dbReference type="NCBI Taxonomy" id="1649241"/>
    <lineage>
        <taxon>Eukaryota</taxon>
        <taxon>Fungi</taxon>
        <taxon>Dikarya</taxon>
        <taxon>Ascomycota</taxon>
        <taxon>Pezizomycotina</taxon>
        <taxon>Sordariomycetes</taxon>
        <taxon>Hypocreomycetidae</taxon>
        <taxon>Hypocreales</taxon>
        <taxon>Clavicipitaceae</taxon>
        <taxon>Metarhizium</taxon>
    </lineage>
</organism>
<evidence type="ECO:0000313" key="3">
    <source>
        <dbReference type="EMBL" id="TWU72649.1"/>
    </source>
</evidence>
<feature type="compositionally biased region" description="Basic and acidic residues" evidence="1">
    <location>
        <begin position="798"/>
        <end position="807"/>
    </location>
</feature>
<evidence type="ECO:0000259" key="2">
    <source>
        <dbReference type="Pfam" id="PF20516"/>
    </source>
</evidence>
<dbReference type="Proteomes" id="UP000317257">
    <property type="component" value="Unassembled WGS sequence"/>
</dbReference>